<gene>
    <name evidence="3" type="ORF">HG66A1_14470</name>
</gene>
<organism evidence="3 4">
    <name type="scientific">Gimesia chilikensis</name>
    <dbReference type="NCBI Taxonomy" id="2605989"/>
    <lineage>
        <taxon>Bacteria</taxon>
        <taxon>Pseudomonadati</taxon>
        <taxon>Planctomycetota</taxon>
        <taxon>Planctomycetia</taxon>
        <taxon>Planctomycetales</taxon>
        <taxon>Planctomycetaceae</taxon>
        <taxon>Gimesia</taxon>
    </lineage>
</organism>
<evidence type="ECO:0000313" key="4">
    <source>
        <dbReference type="Proteomes" id="UP000320421"/>
    </source>
</evidence>
<dbReference type="GO" id="GO:0046872">
    <property type="term" value="F:metal ion binding"/>
    <property type="evidence" value="ECO:0007669"/>
    <property type="project" value="UniProtKB-KW"/>
</dbReference>
<keyword evidence="3" id="KW-0489">Methyltransferase</keyword>
<accession>A0A517PJW8</accession>
<dbReference type="OrthoDB" id="465670at2"/>
<dbReference type="SUPFAM" id="SSF53335">
    <property type="entry name" value="S-adenosyl-L-methionine-dependent methyltransferases"/>
    <property type="match status" value="1"/>
</dbReference>
<dbReference type="Gene3D" id="3.40.50.150">
    <property type="entry name" value="Vaccinia Virus protein VP39"/>
    <property type="match status" value="1"/>
</dbReference>
<protein>
    <submittedName>
        <fullName evidence="3">SAM dependent carboxyl methyltransferase</fullName>
    </submittedName>
</protein>
<evidence type="ECO:0000256" key="2">
    <source>
        <dbReference type="ARBA" id="ARBA00022842"/>
    </source>
</evidence>
<dbReference type="AlphaFoldDB" id="A0A517PJW8"/>
<keyword evidence="3" id="KW-0808">Transferase</keyword>
<dbReference type="RefSeq" id="WP_145181480.1">
    <property type="nucleotide sequence ID" value="NZ_CP036266.1"/>
</dbReference>
<sequence length="361" mass="39977">MPATTGMKGGGYYDANSREQRSASDSFLPWLEAAIADLPAPTESQSSWNVLDMGSSEGANAIYTMNRVVAALRQHTDLPVWALFDDLPTNDFNQLFLNLFPDQTPALTAPDVYTAAIGGSAFGRLVPPRTLHVATTFNAIGFFENKPQTQLPHFVLAMQPNPRAPREGVAVTPEELQPFQQQAHQDLCEFYSARAAELVPGGKLLVQVFGRNENHSTGHGICDVLSDALLDFVEADLLPQTFYEDFLFPAYYRSTQELAAPIEQIPELASAFRIEHLADINAPVPFNDEFARSGDRKAWAKSYTGFLRAFTEPVLAAALPAELVAEQIVDKIYQRIEQLLADNPERYEFHFISIAALLTRL</sequence>
<proteinExistence type="predicted"/>
<dbReference type="EMBL" id="CP036266">
    <property type="protein sequence ID" value="QDT19679.1"/>
    <property type="molecule type" value="Genomic_DNA"/>
</dbReference>
<dbReference type="InterPro" id="IPR005299">
    <property type="entry name" value="MeTrfase_7"/>
</dbReference>
<evidence type="ECO:0000256" key="1">
    <source>
        <dbReference type="ARBA" id="ARBA00022723"/>
    </source>
</evidence>
<dbReference type="GO" id="GO:0008168">
    <property type="term" value="F:methyltransferase activity"/>
    <property type="evidence" value="ECO:0007669"/>
    <property type="project" value="UniProtKB-KW"/>
</dbReference>
<keyword evidence="4" id="KW-1185">Reference proteome</keyword>
<dbReference type="PANTHER" id="PTHR31009">
    <property type="entry name" value="S-ADENOSYL-L-METHIONINE:CARBOXYL METHYLTRANSFERASE FAMILY PROTEIN"/>
    <property type="match status" value="1"/>
</dbReference>
<keyword evidence="1" id="KW-0479">Metal-binding</keyword>
<dbReference type="Proteomes" id="UP000320421">
    <property type="component" value="Chromosome"/>
</dbReference>
<dbReference type="Gene3D" id="1.10.1200.270">
    <property type="entry name" value="Methyltransferase, alpha-helical capping domain"/>
    <property type="match status" value="1"/>
</dbReference>
<dbReference type="InterPro" id="IPR029063">
    <property type="entry name" value="SAM-dependent_MTases_sf"/>
</dbReference>
<dbReference type="GO" id="GO:0032259">
    <property type="term" value="P:methylation"/>
    <property type="evidence" value="ECO:0007669"/>
    <property type="project" value="UniProtKB-KW"/>
</dbReference>
<name>A0A517PJW8_9PLAN</name>
<evidence type="ECO:0000313" key="3">
    <source>
        <dbReference type="EMBL" id="QDT19679.1"/>
    </source>
</evidence>
<keyword evidence="2" id="KW-0460">Magnesium</keyword>
<dbReference type="Pfam" id="PF03492">
    <property type="entry name" value="Methyltransf_7"/>
    <property type="match status" value="1"/>
</dbReference>
<dbReference type="InterPro" id="IPR042086">
    <property type="entry name" value="MeTrfase_capping"/>
</dbReference>
<reference evidence="3 4" key="1">
    <citation type="submission" date="2019-02" db="EMBL/GenBank/DDBJ databases">
        <title>Deep-cultivation of Planctomycetes and their phenomic and genomic characterization uncovers novel biology.</title>
        <authorList>
            <person name="Wiegand S."/>
            <person name="Jogler M."/>
            <person name="Boedeker C."/>
            <person name="Pinto D."/>
            <person name="Vollmers J."/>
            <person name="Rivas-Marin E."/>
            <person name="Kohn T."/>
            <person name="Peeters S.H."/>
            <person name="Heuer A."/>
            <person name="Rast P."/>
            <person name="Oberbeckmann S."/>
            <person name="Bunk B."/>
            <person name="Jeske O."/>
            <person name="Meyerdierks A."/>
            <person name="Storesund J.E."/>
            <person name="Kallscheuer N."/>
            <person name="Luecker S."/>
            <person name="Lage O.M."/>
            <person name="Pohl T."/>
            <person name="Merkel B.J."/>
            <person name="Hornburger P."/>
            <person name="Mueller R.-W."/>
            <person name="Bruemmer F."/>
            <person name="Labrenz M."/>
            <person name="Spormann A.M."/>
            <person name="Op den Camp H."/>
            <person name="Overmann J."/>
            <person name="Amann R."/>
            <person name="Jetten M.S.M."/>
            <person name="Mascher T."/>
            <person name="Medema M.H."/>
            <person name="Devos D.P."/>
            <person name="Kaster A.-K."/>
            <person name="Ovreas L."/>
            <person name="Rohde M."/>
            <person name="Galperin M.Y."/>
            <person name="Jogler C."/>
        </authorList>
    </citation>
    <scope>NUCLEOTIDE SEQUENCE [LARGE SCALE GENOMIC DNA]</scope>
    <source>
        <strain evidence="3 4">HG66A1</strain>
    </source>
</reference>